<dbReference type="Proteomes" id="UP000178925">
    <property type="component" value="Unassembled WGS sequence"/>
</dbReference>
<reference evidence="2 3" key="1">
    <citation type="journal article" date="2016" name="Nat. Commun.">
        <title>Thousands of microbial genomes shed light on interconnected biogeochemical processes in an aquifer system.</title>
        <authorList>
            <person name="Anantharaman K."/>
            <person name="Brown C.T."/>
            <person name="Hug L.A."/>
            <person name="Sharon I."/>
            <person name="Castelle C.J."/>
            <person name="Probst A.J."/>
            <person name="Thomas B.C."/>
            <person name="Singh A."/>
            <person name="Wilkins M.J."/>
            <person name="Karaoz U."/>
            <person name="Brodie E.L."/>
            <person name="Williams K.H."/>
            <person name="Hubbard S.S."/>
            <person name="Banfield J.F."/>
        </authorList>
    </citation>
    <scope>NUCLEOTIDE SEQUENCE [LARGE SCALE GENOMIC DNA]</scope>
</reference>
<evidence type="ECO:0000313" key="3">
    <source>
        <dbReference type="Proteomes" id="UP000178925"/>
    </source>
</evidence>
<sequence length="386" mass="44006">MQETNFISHQETKSERHLLSPDILKEYVDSSGNLLRKFRMPTVGGAERTQAGKKFSVDLAAELFNRELERREVFKNDNAEKRKKQEAETKQELIEGMRLAPKISPKEGHHHDGGKKNWKEAMVENYDGKKYPDGGEVRLKGYLLSTMLDCAHWSNQQSALTQIVELWADNHYQDEEKKAEKVKDILADIMPLLNTIKAYSYADAAHREGEKATNIFFQPQFEEGDLYYSQTFPGPDNSQMKEDDKTKRKHRDTGIQQALEEYGFSGAEVAGEPIVAGEASASERNEIKEKFLADLEQAQAIVNAERARRDKKLQQRLDALPVEMHSAERTVAGEEAARKQKGKIKLTGPFAASDAELNLQRLTEEYKKLAQEKWNPINVLPQTEKE</sequence>
<evidence type="ECO:0000256" key="1">
    <source>
        <dbReference type="SAM" id="MobiDB-lite"/>
    </source>
</evidence>
<protein>
    <submittedName>
        <fullName evidence="2">Uncharacterized protein</fullName>
    </submittedName>
</protein>
<proteinExistence type="predicted"/>
<accession>A0A1F5SNW0</accession>
<organism evidence="2 3">
    <name type="scientific">Candidatus Falkowbacteria bacterium RIFOXYA2_FULL_47_9</name>
    <dbReference type="NCBI Taxonomy" id="1797995"/>
    <lineage>
        <taxon>Bacteria</taxon>
        <taxon>Candidatus Falkowiibacteriota</taxon>
    </lineage>
</organism>
<dbReference type="STRING" id="1797995.A2242_01325"/>
<dbReference type="EMBL" id="MFGC01000011">
    <property type="protein sequence ID" value="OGF28380.1"/>
    <property type="molecule type" value="Genomic_DNA"/>
</dbReference>
<evidence type="ECO:0000313" key="2">
    <source>
        <dbReference type="EMBL" id="OGF28380.1"/>
    </source>
</evidence>
<dbReference type="AlphaFoldDB" id="A0A1F5SNW0"/>
<name>A0A1F5SNW0_9BACT</name>
<gene>
    <name evidence="2" type="ORF">A2242_01325</name>
</gene>
<feature type="region of interest" description="Disordered" evidence="1">
    <location>
        <begin position="231"/>
        <end position="253"/>
    </location>
</feature>
<comment type="caution">
    <text evidence="2">The sequence shown here is derived from an EMBL/GenBank/DDBJ whole genome shotgun (WGS) entry which is preliminary data.</text>
</comment>